<evidence type="ECO:0000256" key="4">
    <source>
        <dbReference type="ARBA" id="ARBA00023004"/>
    </source>
</evidence>
<evidence type="ECO:0000313" key="7">
    <source>
        <dbReference type="EMBL" id="OUT18067.1"/>
    </source>
</evidence>
<evidence type="ECO:0000256" key="2">
    <source>
        <dbReference type="ARBA" id="ARBA00022691"/>
    </source>
</evidence>
<sequence>MQNEERRLKAKDILDDIGLKDIHYLGQGFEGVVFHDSTHVYKVIMPFFKGKNKWNTYRHLTFFFEEENFKSFYHLEEIIEHKNVFIQKYKYEPSTPIDKFTQKDVVLFLTECWQKKIIVQDCKKENFIKVGENLKLVDMDASVYYSDNLFLNACVRMYLFLHERDNPQLKKLQRSAVNNFNLPELEGAREFINEVFSNIIFAESKKAFKDMTINKFSDLEYEIYNAKTIPHLEELFFSKIKENLYLCDIQISDIFLNENNDFEPRSIAIGYKSLLPLEEKISLLIKTCAQDVQTIEANIKHIVRQLSYPNSFYEVVVSIDTKQSDFARQFTDNADLKKLIDIVENLQQKHVIDRFIIYDASETIRINKEWFNIKTSQTHSTTNIPISSQLYAFEKCEGDYVLQMDSDVLIGRLDINHSFLADMISEVKKNKNVLFVGFNIYNKESKAYFGFENGGFVPEVRMGLFDKRRLFSVRPLPNSVDENLKLQLTWYRSLERLQKDKGFCSIRGGDKRSFYIHPQNYRKTNAYSWINILDRVEQGYIPNLQFGEFDCNGSFYEWCTPKRSEKMVVLSCFRNLTIHKFLRMWFSLISQTFQDFGVVFYDDCSISGISIFIEQIIKPYKDKVTFIKGRTLQTKMQCEYLAIHYYCDNPESIIVCVDTDDALIGKEALFDIYKKYDMWGVDMTCGRVHQTYRLEPHYRYPVNFMEPRKTGGNVWQHLKTFKKYLFDSIPLSYFTYEDKETKLSKRKWIEKCDDYAMMVPIAQMSSSPLQMDFINYYYERDYDKKDANRELKEQAIKEILEKPPLSPKDVVKGRKKFLSNLDMIEIDITFECNLKCKGCNRSCGYAPSSESMTISDIECFVNESKFLSKKWKLINILGGEPTLHKDFLRIIEILQREYVDSFCQDTIIQVVSNGFTKQAKELCRQAELFKNVRIDYGSFKTKNLVDYFTPFNNAPIDDINFKDADYSAACWVASYCGLGLNKNGYYACSVCGGIDRVLGGNKGIKTLKEITTQNLQDHFKEFCKFCGNFKDYAPNYGDFIPRCEKAPFKEKISPSWKQIYDRYKRDHE</sequence>
<dbReference type="AlphaFoldDB" id="A0A1Y5NBC6"/>
<feature type="domain" description="Radical SAM core" evidence="6">
    <location>
        <begin position="828"/>
        <end position="920"/>
    </location>
</feature>
<dbReference type="InterPro" id="IPR029044">
    <property type="entry name" value="Nucleotide-diphossugar_trans"/>
</dbReference>
<keyword evidence="4" id="KW-0408">Iron</keyword>
<dbReference type="CDD" id="cd01335">
    <property type="entry name" value="Radical_SAM"/>
    <property type="match status" value="1"/>
</dbReference>
<comment type="caution">
    <text evidence="7">The sequence shown here is derived from an EMBL/GenBank/DDBJ whole genome shotgun (WGS) entry which is preliminary data.</text>
</comment>
<dbReference type="InterPro" id="IPR013785">
    <property type="entry name" value="Aldolase_TIM"/>
</dbReference>
<dbReference type="EMBL" id="NDYQ01000004">
    <property type="protein sequence ID" value="OUT18067.1"/>
    <property type="molecule type" value="Genomic_DNA"/>
</dbReference>
<dbReference type="Gene3D" id="3.20.20.70">
    <property type="entry name" value="Aldolase class I"/>
    <property type="match status" value="1"/>
</dbReference>
<evidence type="ECO:0000256" key="1">
    <source>
        <dbReference type="ARBA" id="ARBA00001966"/>
    </source>
</evidence>
<dbReference type="GO" id="GO:0051536">
    <property type="term" value="F:iron-sulfur cluster binding"/>
    <property type="evidence" value="ECO:0007669"/>
    <property type="project" value="UniProtKB-KW"/>
</dbReference>
<dbReference type="PANTHER" id="PTHR11228:SF7">
    <property type="entry name" value="PQQA PEPTIDE CYCLASE"/>
    <property type="match status" value="1"/>
</dbReference>
<dbReference type="Pfam" id="PF04055">
    <property type="entry name" value="Radical_SAM"/>
    <property type="match status" value="1"/>
</dbReference>
<name>A0A1Y5NBC6_9BACT</name>
<gene>
    <name evidence="7" type="ORF">B9N60_02925</name>
</gene>
<dbReference type="SUPFAM" id="SSF102114">
    <property type="entry name" value="Radical SAM enzymes"/>
    <property type="match status" value="1"/>
</dbReference>
<dbReference type="PANTHER" id="PTHR11228">
    <property type="entry name" value="RADICAL SAM DOMAIN PROTEIN"/>
    <property type="match status" value="1"/>
</dbReference>
<dbReference type="InterPro" id="IPR050377">
    <property type="entry name" value="Radical_SAM_PqqE_MftC-like"/>
</dbReference>
<dbReference type="GO" id="GO:0046872">
    <property type="term" value="F:metal ion binding"/>
    <property type="evidence" value="ECO:0007669"/>
    <property type="project" value="UniProtKB-KW"/>
</dbReference>
<evidence type="ECO:0000313" key="8">
    <source>
        <dbReference type="Proteomes" id="UP000195893"/>
    </source>
</evidence>
<reference evidence="7 8" key="1">
    <citation type="submission" date="2017-04" db="EMBL/GenBank/DDBJ databases">
        <title>Complete genome of Campylobacter concisus ATCC 33237T and draft genomes for an additional eight well characterized C. concisus strains.</title>
        <authorList>
            <person name="Cornelius A.J."/>
            <person name="Miller W.G."/>
            <person name="Lastovica A.J."/>
            <person name="On S.L."/>
            <person name="French N.P."/>
            <person name="Vandenberg O."/>
            <person name="Biggs P.J."/>
        </authorList>
    </citation>
    <scope>NUCLEOTIDE SEQUENCE [LARGE SCALE GENOMIC DNA]</scope>
    <source>
        <strain evidence="7 8">Lasto127.99</strain>
    </source>
</reference>
<accession>A0A1Y5NBC6</accession>
<keyword evidence="5" id="KW-0411">Iron-sulfur</keyword>
<evidence type="ECO:0000259" key="6">
    <source>
        <dbReference type="Pfam" id="PF04055"/>
    </source>
</evidence>
<dbReference type="SUPFAM" id="SSF53448">
    <property type="entry name" value="Nucleotide-diphospho-sugar transferases"/>
    <property type="match status" value="2"/>
</dbReference>
<dbReference type="InterPro" id="IPR007197">
    <property type="entry name" value="rSAM"/>
</dbReference>
<evidence type="ECO:0000256" key="3">
    <source>
        <dbReference type="ARBA" id="ARBA00022723"/>
    </source>
</evidence>
<keyword evidence="2" id="KW-0949">S-adenosyl-L-methionine</keyword>
<dbReference type="SFLD" id="SFLDS00029">
    <property type="entry name" value="Radical_SAM"/>
    <property type="match status" value="1"/>
</dbReference>
<dbReference type="Proteomes" id="UP000195893">
    <property type="component" value="Unassembled WGS sequence"/>
</dbReference>
<dbReference type="Gene3D" id="3.90.550.10">
    <property type="entry name" value="Spore Coat Polysaccharide Biosynthesis Protein SpsA, Chain A"/>
    <property type="match status" value="1"/>
</dbReference>
<organism evidence="7 8">
    <name type="scientific">Campylobacter concisus</name>
    <dbReference type="NCBI Taxonomy" id="199"/>
    <lineage>
        <taxon>Bacteria</taxon>
        <taxon>Pseudomonadati</taxon>
        <taxon>Campylobacterota</taxon>
        <taxon>Epsilonproteobacteria</taxon>
        <taxon>Campylobacterales</taxon>
        <taxon>Campylobacteraceae</taxon>
        <taxon>Campylobacter</taxon>
    </lineage>
</organism>
<keyword evidence="3" id="KW-0479">Metal-binding</keyword>
<comment type="cofactor">
    <cofactor evidence="1">
        <name>[4Fe-4S] cluster</name>
        <dbReference type="ChEBI" id="CHEBI:49883"/>
    </cofactor>
</comment>
<protein>
    <recommendedName>
        <fullName evidence="6">Radical SAM core domain-containing protein</fullName>
    </recommendedName>
</protein>
<proteinExistence type="predicted"/>
<dbReference type="RefSeq" id="WP_087581212.1">
    <property type="nucleotide sequence ID" value="NZ_NDYQ01000004.1"/>
</dbReference>
<dbReference type="InterPro" id="IPR058240">
    <property type="entry name" value="rSAM_sf"/>
</dbReference>
<dbReference type="GO" id="GO:0003824">
    <property type="term" value="F:catalytic activity"/>
    <property type="evidence" value="ECO:0007669"/>
    <property type="project" value="InterPro"/>
</dbReference>
<evidence type="ECO:0000256" key="5">
    <source>
        <dbReference type="ARBA" id="ARBA00023014"/>
    </source>
</evidence>